<evidence type="ECO:0000256" key="1">
    <source>
        <dbReference type="SAM" id="MobiDB-lite"/>
    </source>
</evidence>
<dbReference type="EMBL" id="QJKF01000027">
    <property type="protein sequence ID" value="PXX53398.1"/>
    <property type="molecule type" value="Genomic_DNA"/>
</dbReference>
<feature type="compositionally biased region" description="Low complexity" evidence="1">
    <location>
        <begin position="176"/>
        <end position="185"/>
    </location>
</feature>
<sequence length="563" mass="60082">MLLPDIRWWNELALEMLESSLSRRLVTVGDVVDQLADIGKLPGWEGEAAVAARRSFTVTTDQLIDEAATLGAVKELTTQTREAVAHLKQTLATIEQTAAANGLEIWDAGHVTIADAPNAPDPAKLESLRLELQDAVHAVMKQADDINADAAAVLNRAADGKIDDKGATDVTTASTAGATQGGLTAPAPPENATPQQNKEYWDAMDERQRREVIAQHPEWIGNRDGIPSMARHEANVNRIDDERARLTRERDALQEQLKDAPDGSRYPNAPDPYAADKQKLAQVQAKLKDLDSLESTLKDHPLDPANPDTGARLLLLDMQSGDKGMAAIAVGDPDNADHVSVTVPGVSTTVQSLDGMTKEAVALQTEAQRQLDAAGRDNERVASIAWLGYEPPPDLGVEAASSERAKDGAPKLANFFDGIEVASNKPDPHITALGHSYGSYTTALALQDAGPSQPVDDAVFYGSPGINANDEPDLGLPQGHGYVMRAPDDPISLVDGFGVLGPDPVTTKLEQLSVAEATTKDGVHREDSNGHSEYPRPSANGELRTAAYNMAVVVAGLPERAER</sequence>
<keyword evidence="3" id="KW-0378">Hydrolase</keyword>
<dbReference type="SUPFAM" id="SSF53474">
    <property type="entry name" value="alpha/beta-Hydrolases"/>
    <property type="match status" value="1"/>
</dbReference>
<dbReference type="InterPro" id="IPR010427">
    <property type="entry name" value="DUF1023"/>
</dbReference>
<dbReference type="AlphaFoldDB" id="A0A318JSH4"/>
<protein>
    <submittedName>
        <fullName evidence="3">Alpha/beta hydrolase family protein</fullName>
    </submittedName>
</protein>
<proteinExistence type="predicted"/>
<feature type="compositionally biased region" description="Basic and acidic residues" evidence="1">
    <location>
        <begin position="519"/>
        <end position="534"/>
    </location>
</feature>
<feature type="region of interest" description="Disordered" evidence="1">
    <location>
        <begin position="176"/>
        <end position="195"/>
    </location>
</feature>
<evidence type="ECO:0000313" key="4">
    <source>
        <dbReference type="Proteomes" id="UP000247569"/>
    </source>
</evidence>
<accession>A0A318JSH4</accession>
<feature type="region of interest" description="Disordered" evidence="1">
    <location>
        <begin position="519"/>
        <end position="542"/>
    </location>
</feature>
<organism evidence="3 4">
    <name type="scientific">Nocardia tenerifensis</name>
    <dbReference type="NCBI Taxonomy" id="228006"/>
    <lineage>
        <taxon>Bacteria</taxon>
        <taxon>Bacillati</taxon>
        <taxon>Actinomycetota</taxon>
        <taxon>Actinomycetes</taxon>
        <taxon>Mycobacteriales</taxon>
        <taxon>Nocardiaceae</taxon>
        <taxon>Nocardia</taxon>
    </lineage>
</organism>
<keyword evidence="4" id="KW-1185">Reference proteome</keyword>
<gene>
    <name evidence="3" type="ORF">DFR70_1279</name>
</gene>
<reference evidence="3 4" key="1">
    <citation type="submission" date="2018-05" db="EMBL/GenBank/DDBJ databases">
        <title>Genomic Encyclopedia of Type Strains, Phase IV (KMG-IV): sequencing the most valuable type-strain genomes for metagenomic binning, comparative biology and taxonomic classification.</title>
        <authorList>
            <person name="Goeker M."/>
        </authorList>
    </citation>
    <scope>NUCLEOTIDE SEQUENCE [LARGE SCALE GENOMIC DNA]</scope>
    <source>
        <strain evidence="3 4">DSM 44704</strain>
    </source>
</reference>
<dbReference type="GO" id="GO:0016787">
    <property type="term" value="F:hydrolase activity"/>
    <property type="evidence" value="ECO:0007669"/>
    <property type="project" value="UniProtKB-KW"/>
</dbReference>
<dbReference type="InterPro" id="IPR029058">
    <property type="entry name" value="AB_hydrolase_fold"/>
</dbReference>
<dbReference type="Pfam" id="PF06259">
    <property type="entry name" value="Abhydrolase_8"/>
    <property type="match status" value="1"/>
</dbReference>
<dbReference type="OrthoDB" id="5969911at2"/>
<name>A0A318JSH4_9NOCA</name>
<dbReference type="Proteomes" id="UP000247569">
    <property type="component" value="Unassembled WGS sequence"/>
</dbReference>
<feature type="region of interest" description="Disordered" evidence="1">
    <location>
        <begin position="254"/>
        <end position="273"/>
    </location>
</feature>
<evidence type="ECO:0000313" key="3">
    <source>
        <dbReference type="EMBL" id="PXX53398.1"/>
    </source>
</evidence>
<feature type="domain" description="DUF1023" evidence="2">
    <location>
        <begin position="322"/>
        <end position="494"/>
    </location>
</feature>
<comment type="caution">
    <text evidence="3">The sequence shown here is derived from an EMBL/GenBank/DDBJ whole genome shotgun (WGS) entry which is preliminary data.</text>
</comment>
<dbReference type="RefSeq" id="WP_040743169.1">
    <property type="nucleotide sequence ID" value="NZ_QJKF01000027.1"/>
</dbReference>
<evidence type="ECO:0000259" key="2">
    <source>
        <dbReference type="Pfam" id="PF06259"/>
    </source>
</evidence>